<comment type="caution">
    <text evidence="4">The sequence shown here is derived from an EMBL/GenBank/DDBJ whole genome shotgun (WGS) entry which is preliminary data.</text>
</comment>
<evidence type="ECO:0008006" key="6">
    <source>
        <dbReference type="Google" id="ProtNLM"/>
    </source>
</evidence>
<evidence type="ECO:0000259" key="3">
    <source>
        <dbReference type="Pfam" id="PF25023"/>
    </source>
</evidence>
<dbReference type="PANTHER" id="PTHR32305">
    <property type="match status" value="1"/>
</dbReference>
<proteinExistence type="predicted"/>
<sequence length="1521" mass="172287">MDKGDFLDMAQGEKEVASAGSFSQAREGVFSDISELSKSVSSATDAVSSLVSGEGTMLDAAMSVRAAVEGVQELSLQVSESMLLPLMTHLLAFKGQATLPAAKQLDPVMGIDVHFVNIPPGVPTPLPHPYIATLFRAKDWVSCMVHTFKPQIIESGNEIAKKTTDQQTQSDISKHSDTIFSTVMGLAGLGATVKFGGFLPRAVTGTLNKSLPHIPFGAGWSPGFAVPIKKNHGKMFLGSLFVSADGDPMAGMGHLNYDCWDIGVPDLFKSQRNAAKKSPDPSGAQAELFVPSGTVLPIPWGRPVLVNSVPTPINPLSIGDRLFKAGLGKLKIARRIRKSSEKVISKLPFPCATKTKLSKLMGTGQSHPVEVAEGYFYTDSEDFSLPGVLPLVWERTWYSYSQYQGALGHGWHYNYDMALGFDPEQGVATLRMNDGRGVDIYLPKDSKTPTFHRLEKLFLCLDDKQEYYVKDTQGLSYHFTQEAYPVKDSPQGQHLLQKVSDKNGHCITFEYTSKGVLKRIVDSALRVLEVESDNHGRITAIFAPDPNDAHKTFAIARYQYNEQGDMISHTDALNQSMYFEYENHLMVKEVWRNGTVWTFRYAGSQEQTKCVEVRGSGNLLHYTFDYTDPHCTIVTDSLGYRKEFHHYQGRVIKYIDPEKGEWLSHYNQYSELESESDPLGNTTAYMYDKWGNLAQVIEADGSFTQMGYYHPYHPYLITEATDPRGGQWQWTYDAKGNLIERTNPLGATTQFQYENGLLHALTDAVGATTELTYNHQKQLIKIQAPNEAVTLYQYDHLGQCNAVTNPNGLRQTREYDLLGRATTIRDFDDNTIDLQYDAMDNVIRYKDRNKDVRYTYKGLNKLTTRTDSAGTVRFEYDTEGQLRQITNQAGERYHFELDGNGKVTRETAFDGLVRSYKRNAAGQVTQIQRPNKRYSEYDYDPKGRIIRTQYHDGTQETFEYQHGFLARATNADAVVTFERDVMGNILKETCNGHEIHSTYDLLGRRTHIGSSLGADISQTFNVLGNVEKISSLHISPTEREGVYGGEASWSAMMDYDRQGLEIQRTLSGGVVAQTKRDRLGRVRFQNAVVNELTTHLWREYDWNYDHRLASITDHKNHHTTAFEYDDRGFLERAIYNRKEQVWRTADKLGNLYQSQEKNDRQYQSSQLVKTQTATYKYDSEGFLVEKKENNAAWKYYWTAGGMLKAVQRPDGSVIRFSYDAFGRRISKSYHRREFLYIWDKNVPLHEIQKEELCEDNIITWIFDGFTPTAKLINGKAYSIISDHIGTPILAVDTNGVKVWERELDIYGKVRKEFTSDDVKDRRCGFMPFLYAGQYYDKETELAYNRFRYYDPNTGSYISQDPIRLAGNNPTLYGYVFDNNVEVDIFGLDCSKATSKARKYEKQIQDMYGGRLPRSKREYRAIVEGKQVNGIADHVVDINGNNVAIEAKYVKDWSKSIRNPNSKIGNKPFAIAEQQKMLLQAQKYSSAFDEVIYHTNSPDLAAHYTKIFQNAGLNNVTINITP</sequence>
<feature type="domain" description="Teneurin-like YD-shell" evidence="3">
    <location>
        <begin position="815"/>
        <end position="1360"/>
    </location>
</feature>
<organism evidence="4 5">
    <name type="scientific">Capnocytophaga canis</name>
    <dbReference type="NCBI Taxonomy" id="1848903"/>
    <lineage>
        <taxon>Bacteria</taxon>
        <taxon>Pseudomonadati</taxon>
        <taxon>Bacteroidota</taxon>
        <taxon>Flavobacteriia</taxon>
        <taxon>Flavobacteriales</taxon>
        <taxon>Flavobacteriaceae</taxon>
        <taxon>Capnocytophaga</taxon>
    </lineage>
</organism>
<dbReference type="PANTHER" id="PTHR32305:SF15">
    <property type="entry name" value="PROTEIN RHSA-RELATED"/>
    <property type="match status" value="1"/>
</dbReference>
<dbReference type="InterPro" id="IPR022385">
    <property type="entry name" value="Rhs_assc_core"/>
</dbReference>
<feature type="domain" description="Teneurin-like YD-shell" evidence="3">
    <location>
        <begin position="492"/>
        <end position="602"/>
    </location>
</feature>
<feature type="domain" description="DUF6531" evidence="2">
    <location>
        <begin position="367"/>
        <end position="438"/>
    </location>
</feature>
<name>A0A3A1YDB4_9FLAO</name>
<dbReference type="Gene3D" id="2.180.10.10">
    <property type="entry name" value="RHS repeat-associated core"/>
    <property type="match status" value="2"/>
</dbReference>
<accession>A0A3A1YDB4</accession>
<feature type="domain" description="Teneurin-like YD-shell" evidence="3">
    <location>
        <begin position="649"/>
        <end position="807"/>
    </location>
</feature>
<dbReference type="EMBL" id="NSDI01000017">
    <property type="protein sequence ID" value="RIY35239.1"/>
    <property type="molecule type" value="Genomic_DNA"/>
</dbReference>
<dbReference type="Proteomes" id="UP000265497">
    <property type="component" value="Unassembled WGS sequence"/>
</dbReference>
<dbReference type="Pfam" id="PF20148">
    <property type="entry name" value="DUF6531"/>
    <property type="match status" value="1"/>
</dbReference>
<dbReference type="CDD" id="cd14740">
    <property type="entry name" value="PAAR_4"/>
    <property type="match status" value="1"/>
</dbReference>
<evidence type="ECO:0000259" key="2">
    <source>
        <dbReference type="Pfam" id="PF20148"/>
    </source>
</evidence>
<evidence type="ECO:0000313" key="4">
    <source>
        <dbReference type="EMBL" id="RIY35239.1"/>
    </source>
</evidence>
<dbReference type="NCBIfam" id="TIGR01643">
    <property type="entry name" value="YD_repeat_2x"/>
    <property type="match status" value="4"/>
</dbReference>
<dbReference type="InterPro" id="IPR056823">
    <property type="entry name" value="TEN-like_YD-shell"/>
</dbReference>
<evidence type="ECO:0000313" key="5">
    <source>
        <dbReference type="Proteomes" id="UP000265497"/>
    </source>
</evidence>
<dbReference type="Pfam" id="PF25023">
    <property type="entry name" value="TEN_YD-shell"/>
    <property type="match status" value="3"/>
</dbReference>
<dbReference type="RefSeq" id="WP_119653128.1">
    <property type="nucleotide sequence ID" value="NZ_NSDI01000017.1"/>
</dbReference>
<dbReference type="InterPro" id="IPR045351">
    <property type="entry name" value="DUF6531"/>
</dbReference>
<dbReference type="InterPro" id="IPR050708">
    <property type="entry name" value="T6SS_VgrG/RHS"/>
</dbReference>
<gene>
    <name evidence="4" type="ORF">CKY20_11050</name>
</gene>
<dbReference type="InterPro" id="IPR006530">
    <property type="entry name" value="YD"/>
</dbReference>
<keyword evidence="1" id="KW-0677">Repeat</keyword>
<protein>
    <recommendedName>
        <fullName evidence="6">Type IV secretion protein Rhs</fullName>
    </recommendedName>
</protein>
<evidence type="ECO:0000256" key="1">
    <source>
        <dbReference type="ARBA" id="ARBA00022737"/>
    </source>
</evidence>
<dbReference type="NCBIfam" id="TIGR03696">
    <property type="entry name" value="Rhs_assc_core"/>
    <property type="match status" value="1"/>
</dbReference>
<reference evidence="4 5" key="1">
    <citation type="submission" date="2017-08" db="EMBL/GenBank/DDBJ databases">
        <title>Capnocytophaga canis 17-158 assembly.</title>
        <authorList>
            <person name="Gulvik C.A."/>
        </authorList>
    </citation>
    <scope>NUCLEOTIDE SEQUENCE [LARGE SCALE GENOMIC DNA]</scope>
    <source>
        <strain evidence="4 5">17-158</strain>
    </source>
</reference>